<keyword evidence="7" id="KW-1185">Reference proteome</keyword>
<evidence type="ECO:0000313" key="6">
    <source>
        <dbReference type="EMBL" id="MED6207726.1"/>
    </source>
</evidence>
<dbReference type="Gene3D" id="1.10.8.60">
    <property type="match status" value="1"/>
</dbReference>
<evidence type="ECO:0000256" key="2">
    <source>
        <dbReference type="ARBA" id="ARBA00022840"/>
    </source>
</evidence>
<dbReference type="Proteomes" id="UP001341840">
    <property type="component" value="Unassembled WGS sequence"/>
</dbReference>
<feature type="domain" description="DUF7751" evidence="5">
    <location>
        <begin position="78"/>
        <end position="128"/>
    </location>
</feature>
<keyword evidence="1" id="KW-0547">Nucleotide-binding</keyword>
<evidence type="ECO:0008006" key="8">
    <source>
        <dbReference type="Google" id="ProtNLM"/>
    </source>
</evidence>
<evidence type="ECO:0000259" key="5">
    <source>
        <dbReference type="Pfam" id="PF24933"/>
    </source>
</evidence>
<comment type="caution">
    <text evidence="6">The sequence shown here is derived from an EMBL/GenBank/DDBJ whole genome shotgun (WGS) entry which is preliminary data.</text>
</comment>
<evidence type="ECO:0000256" key="1">
    <source>
        <dbReference type="ARBA" id="ARBA00022741"/>
    </source>
</evidence>
<protein>
    <recommendedName>
        <fullName evidence="8">AAA ATPase AAA+ lid domain-containing protein</fullName>
    </recommendedName>
</protein>
<dbReference type="Pfam" id="PF24933">
    <property type="entry name" value="DUF7751"/>
    <property type="match status" value="1"/>
</dbReference>
<feature type="domain" description="AAA ATPase AAA+ lid" evidence="4">
    <location>
        <begin position="160"/>
        <end position="203"/>
    </location>
</feature>
<dbReference type="InterPro" id="IPR041569">
    <property type="entry name" value="AAA_lid_3"/>
</dbReference>
<evidence type="ECO:0000313" key="7">
    <source>
        <dbReference type="Proteomes" id="UP001341840"/>
    </source>
</evidence>
<dbReference type="Pfam" id="PF17862">
    <property type="entry name" value="AAA_lid_3"/>
    <property type="match status" value="1"/>
</dbReference>
<dbReference type="PANTHER" id="PTHR45644:SF83">
    <property type="entry name" value="P-LOOP CONTAINING NUCLEOSIDE TRIPHOSPHATE HYDROLASES SUPERFAMILY PROTEIN"/>
    <property type="match status" value="1"/>
</dbReference>
<feature type="compositionally biased region" description="Basic and acidic residues" evidence="3">
    <location>
        <begin position="196"/>
        <end position="207"/>
    </location>
</feature>
<accession>A0ABU6YCW2</accession>
<organism evidence="6 7">
    <name type="scientific">Stylosanthes scabra</name>
    <dbReference type="NCBI Taxonomy" id="79078"/>
    <lineage>
        <taxon>Eukaryota</taxon>
        <taxon>Viridiplantae</taxon>
        <taxon>Streptophyta</taxon>
        <taxon>Embryophyta</taxon>
        <taxon>Tracheophyta</taxon>
        <taxon>Spermatophyta</taxon>
        <taxon>Magnoliopsida</taxon>
        <taxon>eudicotyledons</taxon>
        <taxon>Gunneridae</taxon>
        <taxon>Pentapetalae</taxon>
        <taxon>rosids</taxon>
        <taxon>fabids</taxon>
        <taxon>Fabales</taxon>
        <taxon>Fabaceae</taxon>
        <taxon>Papilionoideae</taxon>
        <taxon>50 kb inversion clade</taxon>
        <taxon>dalbergioids sensu lato</taxon>
        <taxon>Dalbergieae</taxon>
        <taxon>Pterocarpus clade</taxon>
        <taxon>Stylosanthes</taxon>
    </lineage>
</organism>
<dbReference type="EMBL" id="JASCZI010241853">
    <property type="protein sequence ID" value="MED6207726.1"/>
    <property type="molecule type" value="Genomic_DNA"/>
</dbReference>
<proteinExistence type="predicted"/>
<evidence type="ECO:0000259" key="4">
    <source>
        <dbReference type="Pfam" id="PF17862"/>
    </source>
</evidence>
<keyword evidence="2" id="KW-0067">ATP-binding</keyword>
<reference evidence="6 7" key="1">
    <citation type="journal article" date="2023" name="Plants (Basel)">
        <title>Bridging the Gap: Combining Genomics and Transcriptomics Approaches to Understand Stylosanthes scabra, an Orphan Legume from the Brazilian Caatinga.</title>
        <authorList>
            <person name="Ferreira-Neto J.R.C."/>
            <person name="da Silva M.D."/>
            <person name="Binneck E."/>
            <person name="de Melo N.F."/>
            <person name="da Silva R.H."/>
            <person name="de Melo A.L.T.M."/>
            <person name="Pandolfi V."/>
            <person name="Bustamante F.O."/>
            <person name="Brasileiro-Vidal A.C."/>
            <person name="Benko-Iseppon A.M."/>
        </authorList>
    </citation>
    <scope>NUCLEOTIDE SEQUENCE [LARGE SCALE GENOMIC DNA]</scope>
    <source>
        <tissue evidence="6">Leaves</tissue>
    </source>
</reference>
<feature type="region of interest" description="Disordered" evidence="3">
    <location>
        <begin position="196"/>
        <end position="221"/>
    </location>
</feature>
<dbReference type="InterPro" id="IPR056653">
    <property type="entry name" value="DUF7751"/>
</dbReference>
<sequence length="300" mass="34496">MDFLKNPHSPSHLIDTEDECKEIDERLTIVLLYNIDINPPEDATHLCNWNSQLEEDMRMIQFQDNKTHITEVLAANDIDCDDLSSICHANTMVLSTYIEEIVVSAISCHLMNTKDLEYRNGKLIISANRKMLKVLPEQTFGVENREKILKTLLAKEKHENLDFKELAAMTEGYTGSDVKNLCITAAYRPVRELLQHERNKDMKKNETEGQNSEDASENREDHQITLRCLNMEDMRQAKSQMAASFASEGTVMNLLKQRNKLYGEGALILRDMYLNKEEESFREFKVCPSFSQFIEGPIGP</sequence>
<evidence type="ECO:0000256" key="3">
    <source>
        <dbReference type="SAM" id="MobiDB-lite"/>
    </source>
</evidence>
<dbReference type="PANTHER" id="PTHR45644">
    <property type="entry name" value="AAA ATPASE, PUTATIVE (AFU_ORTHOLOGUE AFUA_2G12920)-RELATED-RELATED"/>
    <property type="match status" value="1"/>
</dbReference>
<dbReference type="InterPro" id="IPR051701">
    <property type="entry name" value="Mito_OM_Translocase_MSP1"/>
</dbReference>
<name>A0ABU6YCW2_9FABA</name>
<gene>
    <name evidence="6" type="ORF">PIB30_038351</name>
</gene>